<evidence type="ECO:0000313" key="4">
    <source>
        <dbReference type="Proteomes" id="UP001260188"/>
    </source>
</evidence>
<dbReference type="Gene3D" id="3.60.40.10">
    <property type="entry name" value="PPM-type phosphatase domain"/>
    <property type="match status" value="1"/>
</dbReference>
<keyword evidence="4" id="KW-1185">Reference proteome</keyword>
<name>A0ABU1HZC0_9MICO</name>
<dbReference type="EMBL" id="JAVIZA010000001">
    <property type="protein sequence ID" value="MDR6166193.1"/>
    <property type="molecule type" value="Genomic_DNA"/>
</dbReference>
<dbReference type="PANTHER" id="PTHR43102:SF2">
    <property type="entry name" value="GAF DOMAIN-CONTAINING PROTEIN"/>
    <property type="match status" value="1"/>
</dbReference>
<dbReference type="PANTHER" id="PTHR43102">
    <property type="entry name" value="SLR1143 PROTEIN"/>
    <property type="match status" value="1"/>
</dbReference>
<dbReference type="SMART" id="SM00331">
    <property type="entry name" value="PP2C_SIG"/>
    <property type="match status" value="1"/>
</dbReference>
<reference evidence="3 4" key="1">
    <citation type="submission" date="2023-08" db="EMBL/GenBank/DDBJ databases">
        <title>Functional and genomic diversity of the sorghum phyllosphere microbiome.</title>
        <authorList>
            <person name="Shade A."/>
        </authorList>
    </citation>
    <scope>NUCLEOTIDE SEQUENCE [LARGE SCALE GENOMIC DNA]</scope>
    <source>
        <strain evidence="3 4">SORGH_AS_0919</strain>
    </source>
</reference>
<protein>
    <recommendedName>
        <fullName evidence="5">GAF domain-containing protein</fullName>
    </recommendedName>
</protein>
<dbReference type="Pfam" id="PF01590">
    <property type="entry name" value="GAF"/>
    <property type="match status" value="1"/>
</dbReference>
<gene>
    <name evidence="3" type="ORF">QE367_000397</name>
</gene>
<dbReference type="Gene3D" id="3.30.450.40">
    <property type="match status" value="1"/>
</dbReference>
<organism evidence="3 4">
    <name type="scientific">Microbacterium paludicola</name>
    <dbReference type="NCBI Taxonomy" id="300019"/>
    <lineage>
        <taxon>Bacteria</taxon>
        <taxon>Bacillati</taxon>
        <taxon>Actinomycetota</taxon>
        <taxon>Actinomycetes</taxon>
        <taxon>Micrococcales</taxon>
        <taxon>Microbacteriaceae</taxon>
        <taxon>Microbacterium</taxon>
    </lineage>
</organism>
<dbReference type="SMART" id="SM00065">
    <property type="entry name" value="GAF"/>
    <property type="match status" value="1"/>
</dbReference>
<dbReference type="Proteomes" id="UP001260188">
    <property type="component" value="Unassembled WGS sequence"/>
</dbReference>
<evidence type="ECO:0000313" key="3">
    <source>
        <dbReference type="EMBL" id="MDR6166193.1"/>
    </source>
</evidence>
<proteinExistence type="predicted"/>
<dbReference type="InterPro" id="IPR001932">
    <property type="entry name" value="PPM-type_phosphatase-like_dom"/>
</dbReference>
<comment type="caution">
    <text evidence="3">The sequence shown here is derived from an EMBL/GenBank/DDBJ whole genome shotgun (WGS) entry which is preliminary data.</text>
</comment>
<dbReference type="SUPFAM" id="SSF55781">
    <property type="entry name" value="GAF domain-like"/>
    <property type="match status" value="1"/>
</dbReference>
<feature type="domain" description="PPM-type phosphatase" evidence="2">
    <location>
        <begin position="191"/>
        <end position="400"/>
    </location>
</feature>
<dbReference type="SUPFAM" id="SSF81606">
    <property type="entry name" value="PP2C-like"/>
    <property type="match status" value="1"/>
</dbReference>
<feature type="domain" description="GAF" evidence="1">
    <location>
        <begin position="32"/>
        <end position="174"/>
    </location>
</feature>
<dbReference type="InterPro" id="IPR036457">
    <property type="entry name" value="PPM-type-like_dom_sf"/>
</dbReference>
<evidence type="ECO:0008006" key="5">
    <source>
        <dbReference type="Google" id="ProtNLM"/>
    </source>
</evidence>
<accession>A0ABU1HZC0</accession>
<dbReference type="Pfam" id="PF07228">
    <property type="entry name" value="SpoIIE"/>
    <property type="match status" value="1"/>
</dbReference>
<dbReference type="InterPro" id="IPR029016">
    <property type="entry name" value="GAF-like_dom_sf"/>
</dbReference>
<dbReference type="InterPro" id="IPR003018">
    <property type="entry name" value="GAF"/>
</dbReference>
<evidence type="ECO:0000259" key="2">
    <source>
        <dbReference type="SMART" id="SM00331"/>
    </source>
</evidence>
<evidence type="ECO:0000259" key="1">
    <source>
        <dbReference type="SMART" id="SM00065"/>
    </source>
</evidence>
<sequence length="401" mass="43661">MTGYAWRGSPLMTQQLDVNDDAVTRLGLMDTAPEERFDRITRLAREMFDVDYAVVNVVNSETVFTKSQPAESDFRHTPIEDSFCGEAVKQPAVLEVPDGRADPRFADRAIVAEHGIRFYAGFPIHTDAGETVGTLCLLDTSPRDLSDADRDAFERFGLWAQAEMRMDDPGASGAGPVPAASVAPAVRDDRLAAGEVRLAALAIPYGQVSGDRSSWQQVGDRIIVTLADVMGKGEEAGGFAEELIGALQQRAHLDPVEAMLSVEDYARHDKRYRETFATLFHAVIETRSGRVAYVDAGHGLTLLLRADGTSERLSSRNLPLGLRPSDAEWEAGETVVGHGDLIVSVSDGALDAYDSTLDSLRLIGEDLRRATEPDAFFDELSIRVSEHVVDDDVTAVVISVR</sequence>